<feature type="domain" description="TIR" evidence="1">
    <location>
        <begin position="7"/>
        <end position="119"/>
    </location>
</feature>
<dbReference type="Pfam" id="PF13676">
    <property type="entry name" value="TIR_2"/>
    <property type="match status" value="1"/>
</dbReference>
<dbReference type="RefSeq" id="WP_120472139.1">
    <property type="nucleotide sequence ID" value="NZ_RAYQ01000035.1"/>
</dbReference>
<dbReference type="EMBL" id="RAYQ01000035">
    <property type="protein sequence ID" value="RKI87776.1"/>
    <property type="molecule type" value="Genomic_DNA"/>
</dbReference>
<dbReference type="InterPro" id="IPR035897">
    <property type="entry name" value="Toll_tir_struct_dom_sf"/>
</dbReference>
<dbReference type="InterPro" id="IPR000157">
    <property type="entry name" value="TIR_dom"/>
</dbReference>
<reference evidence="2 3" key="1">
    <citation type="submission" date="2018-09" db="EMBL/GenBank/DDBJ databases">
        <title>Murine metabolic-syndrome-specific gut microbial biobank.</title>
        <authorList>
            <person name="Liu C."/>
        </authorList>
    </citation>
    <scope>NUCLEOTIDE SEQUENCE [LARGE SCALE GENOMIC DNA]</scope>
    <source>
        <strain evidence="2 3">0.1xD8-82</strain>
    </source>
</reference>
<evidence type="ECO:0000313" key="3">
    <source>
        <dbReference type="Proteomes" id="UP000280696"/>
    </source>
</evidence>
<evidence type="ECO:0000313" key="2">
    <source>
        <dbReference type="EMBL" id="RKI87776.1"/>
    </source>
</evidence>
<dbReference type="OrthoDB" id="3838036at2"/>
<sequence length="183" mass="20723">MGKLFDVAISFAMENEELADTVYHYLKAEGLSVFYAPAPECQSILSGENQREIFYRIFGLESKYVILLVSKFYVRKQVPMEEARIAFSKHGGDGSVIPIYLDGTELPGELLDVKKQNYFSSDNAAEIASHVASKVNKFEKQEEKKDIFGSGSIMKNERNRAETQIFIQNYNGERENGGEKRNS</sequence>
<dbReference type="Gene3D" id="3.40.50.10140">
    <property type="entry name" value="Toll/interleukin-1 receptor homology (TIR) domain"/>
    <property type="match status" value="1"/>
</dbReference>
<gene>
    <name evidence="2" type="ORF">D7V94_20365</name>
</gene>
<dbReference type="Proteomes" id="UP000280696">
    <property type="component" value="Unassembled WGS sequence"/>
</dbReference>
<protein>
    <submittedName>
        <fullName evidence="2">Toll/interleukin-1 receptor domain-containing protein</fullName>
    </submittedName>
</protein>
<dbReference type="GO" id="GO:0007165">
    <property type="term" value="P:signal transduction"/>
    <property type="evidence" value="ECO:0007669"/>
    <property type="project" value="InterPro"/>
</dbReference>
<keyword evidence="2" id="KW-0675">Receptor</keyword>
<dbReference type="SUPFAM" id="SSF52200">
    <property type="entry name" value="Toll/Interleukin receptor TIR domain"/>
    <property type="match status" value="1"/>
</dbReference>
<comment type="caution">
    <text evidence="2">The sequence shown here is derived from an EMBL/GenBank/DDBJ whole genome shotgun (WGS) entry which is preliminary data.</text>
</comment>
<evidence type="ECO:0000259" key="1">
    <source>
        <dbReference type="Pfam" id="PF13676"/>
    </source>
</evidence>
<proteinExistence type="predicted"/>
<keyword evidence="3" id="KW-1185">Reference proteome</keyword>
<accession>A0A3A9AK58</accession>
<name>A0A3A9AK58_9FIRM</name>
<organism evidence="2 3">
    <name type="scientific">Parablautia intestinalis</name>
    <dbReference type="NCBI Taxonomy" id="2320100"/>
    <lineage>
        <taxon>Bacteria</taxon>
        <taxon>Bacillati</taxon>
        <taxon>Bacillota</taxon>
        <taxon>Clostridia</taxon>
        <taxon>Lachnospirales</taxon>
        <taxon>Lachnospiraceae</taxon>
        <taxon>Parablautia</taxon>
    </lineage>
</organism>
<dbReference type="AlphaFoldDB" id="A0A3A9AK58"/>